<keyword evidence="7" id="KW-0788">Thiol protease</keyword>
<evidence type="ECO:0000256" key="5">
    <source>
        <dbReference type="ARBA" id="ARBA00022741"/>
    </source>
</evidence>
<dbReference type="PANTHER" id="PTHR43394:SF1">
    <property type="entry name" value="ATP-BINDING CASSETTE SUB-FAMILY B MEMBER 10, MITOCHONDRIAL"/>
    <property type="match status" value="1"/>
</dbReference>
<keyword evidence="2" id="KW-0813">Transport</keyword>
<feature type="domain" description="ABC transporter" evidence="13">
    <location>
        <begin position="753"/>
        <end position="988"/>
    </location>
</feature>
<dbReference type="InterPro" id="IPR027417">
    <property type="entry name" value="P-loop_NTPase"/>
</dbReference>
<keyword evidence="9 11" id="KW-1133">Transmembrane helix</keyword>
<dbReference type="InterPro" id="IPR010132">
    <property type="entry name" value="ATPase_T1SS_HlyB"/>
</dbReference>
<dbReference type="Proteomes" id="UP000248857">
    <property type="component" value="Unassembled WGS sequence"/>
</dbReference>
<dbReference type="PANTHER" id="PTHR43394">
    <property type="entry name" value="ATP-DEPENDENT PERMEASE MDL1, MITOCHONDRIAL"/>
    <property type="match status" value="1"/>
</dbReference>
<evidence type="ECO:0000313" key="16">
    <source>
        <dbReference type="EMBL" id="PZD70885.1"/>
    </source>
</evidence>
<feature type="transmembrane region" description="Helical" evidence="11">
    <location>
        <begin position="546"/>
        <end position="567"/>
    </location>
</feature>
<evidence type="ECO:0000313" key="17">
    <source>
        <dbReference type="Proteomes" id="UP000248857"/>
    </source>
</evidence>
<dbReference type="InterPro" id="IPR017871">
    <property type="entry name" value="ABC_transporter-like_CS"/>
</dbReference>
<dbReference type="PROSITE" id="PS50042">
    <property type="entry name" value="CNMP_BINDING_3"/>
    <property type="match status" value="1"/>
</dbReference>
<evidence type="ECO:0000256" key="9">
    <source>
        <dbReference type="ARBA" id="ARBA00022989"/>
    </source>
</evidence>
<dbReference type="Gene3D" id="2.60.120.10">
    <property type="entry name" value="Jelly Rolls"/>
    <property type="match status" value="1"/>
</dbReference>
<keyword evidence="4 11" id="KW-0812">Transmembrane</keyword>
<organism evidence="16 17">
    <name type="scientific">Acaryochloris thomasi RCC1774</name>
    <dbReference type="NCBI Taxonomy" id="1764569"/>
    <lineage>
        <taxon>Bacteria</taxon>
        <taxon>Bacillati</taxon>
        <taxon>Cyanobacteriota</taxon>
        <taxon>Cyanophyceae</taxon>
        <taxon>Acaryochloridales</taxon>
        <taxon>Acaryochloridaceae</taxon>
        <taxon>Acaryochloris</taxon>
        <taxon>Acaryochloris thomasi</taxon>
    </lineage>
</organism>
<comment type="subcellular location">
    <subcellularLocation>
        <location evidence="1">Cell membrane</location>
        <topology evidence="1">Multi-pass membrane protein</topology>
    </subcellularLocation>
</comment>
<dbReference type="CDD" id="cd18782">
    <property type="entry name" value="ABC_6TM_PrtD_LapB_HlyB_like"/>
    <property type="match status" value="1"/>
</dbReference>
<evidence type="ECO:0000256" key="4">
    <source>
        <dbReference type="ARBA" id="ARBA00022692"/>
    </source>
</evidence>
<dbReference type="SMART" id="SM00382">
    <property type="entry name" value="AAA"/>
    <property type="match status" value="1"/>
</dbReference>
<dbReference type="GO" id="GO:0016887">
    <property type="term" value="F:ATP hydrolysis activity"/>
    <property type="evidence" value="ECO:0007669"/>
    <property type="project" value="InterPro"/>
</dbReference>
<dbReference type="Gene3D" id="1.20.1560.10">
    <property type="entry name" value="ABC transporter type 1, transmembrane domain"/>
    <property type="match status" value="1"/>
</dbReference>
<keyword evidence="5" id="KW-0547">Nucleotide-binding</keyword>
<dbReference type="PROSITE" id="PS50990">
    <property type="entry name" value="PEPTIDASE_C39"/>
    <property type="match status" value="1"/>
</dbReference>
<dbReference type="Pfam" id="PF00664">
    <property type="entry name" value="ABC_membrane"/>
    <property type="match status" value="1"/>
</dbReference>
<dbReference type="InterPro" id="IPR000595">
    <property type="entry name" value="cNMP-bd_dom"/>
</dbReference>
<dbReference type="NCBIfam" id="TIGR01846">
    <property type="entry name" value="type_I_sec_HlyB"/>
    <property type="match status" value="1"/>
</dbReference>
<evidence type="ECO:0000256" key="1">
    <source>
        <dbReference type="ARBA" id="ARBA00004651"/>
    </source>
</evidence>
<dbReference type="InterPro" id="IPR018490">
    <property type="entry name" value="cNMP-bd_dom_sf"/>
</dbReference>
<evidence type="ECO:0000256" key="6">
    <source>
        <dbReference type="ARBA" id="ARBA00022801"/>
    </source>
</evidence>
<keyword evidence="17" id="KW-1185">Reference proteome</keyword>
<dbReference type="Pfam" id="PF03412">
    <property type="entry name" value="Peptidase_C39"/>
    <property type="match status" value="1"/>
</dbReference>
<dbReference type="GO" id="GO:0030253">
    <property type="term" value="P:protein secretion by the type I secretion system"/>
    <property type="evidence" value="ECO:0007669"/>
    <property type="project" value="InterPro"/>
</dbReference>
<evidence type="ECO:0000256" key="2">
    <source>
        <dbReference type="ARBA" id="ARBA00022448"/>
    </source>
</evidence>
<name>A0A2W1JGZ6_9CYAN</name>
<keyword evidence="7" id="KW-0645">Protease</keyword>
<dbReference type="AlphaFoldDB" id="A0A2W1JGZ6"/>
<dbReference type="GO" id="GO:0030256">
    <property type="term" value="C:type I protein secretion system complex"/>
    <property type="evidence" value="ECO:0007669"/>
    <property type="project" value="InterPro"/>
</dbReference>
<dbReference type="GO" id="GO:0005524">
    <property type="term" value="F:ATP binding"/>
    <property type="evidence" value="ECO:0007669"/>
    <property type="project" value="UniProtKB-KW"/>
</dbReference>
<dbReference type="OrthoDB" id="516912at2"/>
<dbReference type="InterPro" id="IPR039421">
    <property type="entry name" value="Type_1_exporter"/>
</dbReference>
<dbReference type="GO" id="GO:0006508">
    <property type="term" value="P:proteolysis"/>
    <property type="evidence" value="ECO:0007669"/>
    <property type="project" value="InterPro"/>
</dbReference>
<dbReference type="EMBL" id="PQWO01000026">
    <property type="protein sequence ID" value="PZD70885.1"/>
    <property type="molecule type" value="Genomic_DNA"/>
</dbReference>
<feature type="transmembrane region" description="Helical" evidence="11">
    <location>
        <begin position="439"/>
        <end position="461"/>
    </location>
</feature>
<evidence type="ECO:0000256" key="7">
    <source>
        <dbReference type="ARBA" id="ARBA00022807"/>
    </source>
</evidence>
<evidence type="ECO:0000259" key="14">
    <source>
        <dbReference type="PROSITE" id="PS50929"/>
    </source>
</evidence>
<dbReference type="GO" id="GO:0015421">
    <property type="term" value="F:ABC-type oligopeptide transporter activity"/>
    <property type="evidence" value="ECO:0007669"/>
    <property type="project" value="TreeGrafter"/>
</dbReference>
<dbReference type="SUPFAM" id="SSF52540">
    <property type="entry name" value="P-loop containing nucleoside triphosphate hydrolases"/>
    <property type="match status" value="1"/>
</dbReference>
<accession>A0A2W1JGZ6</accession>
<evidence type="ECO:0000259" key="15">
    <source>
        <dbReference type="PROSITE" id="PS50990"/>
    </source>
</evidence>
<comment type="caution">
    <text evidence="16">The sequence shown here is derived from an EMBL/GenBank/DDBJ whole genome shotgun (WGS) entry which is preliminary data.</text>
</comment>
<evidence type="ECO:0000259" key="13">
    <source>
        <dbReference type="PROSITE" id="PS50893"/>
    </source>
</evidence>
<dbReference type="GO" id="GO:0005886">
    <property type="term" value="C:plasma membrane"/>
    <property type="evidence" value="ECO:0007669"/>
    <property type="project" value="UniProtKB-SubCell"/>
</dbReference>
<feature type="domain" description="Cyclic nucleotide-binding" evidence="12">
    <location>
        <begin position="17"/>
        <end position="120"/>
    </location>
</feature>
<dbReference type="Gene3D" id="3.90.70.10">
    <property type="entry name" value="Cysteine proteinases"/>
    <property type="match status" value="1"/>
</dbReference>
<evidence type="ECO:0000259" key="12">
    <source>
        <dbReference type="PROSITE" id="PS50042"/>
    </source>
</evidence>
<dbReference type="SUPFAM" id="SSF90123">
    <property type="entry name" value="ABC transporter transmembrane region"/>
    <property type="match status" value="1"/>
</dbReference>
<keyword evidence="6 16" id="KW-0378">Hydrolase</keyword>
<dbReference type="PROSITE" id="PS50893">
    <property type="entry name" value="ABC_TRANSPORTER_2"/>
    <property type="match status" value="1"/>
</dbReference>
<reference evidence="16 17" key="1">
    <citation type="journal article" date="2018" name="Sci. Rep.">
        <title>A novel species of the marine cyanobacterium Acaryochloris with a unique pigment content and lifestyle.</title>
        <authorList>
            <person name="Partensky F."/>
            <person name="Six C."/>
            <person name="Ratin M."/>
            <person name="Garczarek L."/>
            <person name="Vaulot D."/>
            <person name="Probert I."/>
            <person name="Calteau A."/>
            <person name="Gourvil P."/>
            <person name="Marie D."/>
            <person name="Grebert T."/>
            <person name="Bouchier C."/>
            <person name="Le Panse S."/>
            <person name="Gachenot M."/>
            <person name="Rodriguez F."/>
            <person name="Garrido J.L."/>
        </authorList>
    </citation>
    <scope>NUCLEOTIDE SEQUENCE [LARGE SCALE GENOMIC DNA]</scope>
    <source>
        <strain evidence="16 17">RCC1774</strain>
    </source>
</reference>
<dbReference type="PROSITE" id="PS00211">
    <property type="entry name" value="ABC_TRANSPORTER_1"/>
    <property type="match status" value="1"/>
</dbReference>
<dbReference type="Pfam" id="PF00005">
    <property type="entry name" value="ABC_tran"/>
    <property type="match status" value="1"/>
</dbReference>
<feature type="transmembrane region" description="Helical" evidence="11">
    <location>
        <begin position="573"/>
        <end position="594"/>
    </location>
</feature>
<evidence type="ECO:0000256" key="3">
    <source>
        <dbReference type="ARBA" id="ARBA00022475"/>
    </source>
</evidence>
<dbReference type="PROSITE" id="PS50929">
    <property type="entry name" value="ABC_TM1F"/>
    <property type="match status" value="1"/>
</dbReference>
<sequence>MTYSKTDIQSFLQSVPPFDQLSSQGMEQCLKSCKLLRYRMGQAIVVRDSLPAQIAIIYEGQARLLGQDPRSNTPRSLKLLEPREVLGWISLLRNKACETALASQETLCLNLPSQDFLDLIDTEPNFAAGFRDRCSLVEVFDLLGAELERRADGISDLKALSLEAHDASKVQTFSSGQHQLDLDDQHLWLLSGGSASNGSIGRRLDPTETLQIGKSGTLRLVGLPEHIISPANLSKPSISPPVEISGLAAVEESEAIEVPYAPNVQTEDPFVLETESRSRKYPHVKGRGPTDAPLACFQMLAQYWRIPFRKDVIRRIIKNQLARNSTVSLTTCGGIAEMMGLKAQLIEAPANVFTRLPTPAIIAWQDSFAVLYENSPKELVFAVPEQGIRRKKPENFLDDWGESGQVLLLEKTDSTPEKKFGLSWFWPSVSRYRGVLTEVLIASFLVQLFALANPLGIQFIIDRVLSKNSPDTLNALGMGLLLVALLEALLTSFRTYLFVDTTNRIDMSLGSQVIDHLVRLPLSYFNRRPVGELSTRVNELENIRKFLTGTALNVVLDSLFSVIYIFVMLFYSWLLTIIALATVPLFALLTILVSPMIRRQVRVKAEENAKTQSYLVEVVSGIQTVKAQNIELKSRWQWQERYARYVSEGFKAVTISTTAGSISAFLNKLSGLLLLWVGAGLVLQGDLTLGELIAFRIIASYTTSPLLRLVQLWQNFQETALSLERLGDILDHPQEVNEEDRNNIPLPPIQGGISFNEINFSFTPNGPLQLKNVSLDFKPGTFVGIAGQSGSGKSTLMKLLMRLYTPKSGQILMDKYDVSKVELYSLRSQIGMVLQDSLLFDGTIQENIALPAPDSTSEEIVEAAQVAFAHDFIMELGQGYNTRVGERGSALSGGQRQRIAIARTVLQNPQMLILDEATSALDFNAERQVIQNLSKIFHDRTVFFITHRLKTLQVADVIVMMDQGKVAEMGTHAELMDLKGQYYWLYQQQETQG</sequence>
<evidence type="ECO:0000256" key="8">
    <source>
        <dbReference type="ARBA" id="ARBA00022840"/>
    </source>
</evidence>
<proteinExistence type="predicted"/>
<dbReference type="EC" id="3.6.3.43" evidence="16"/>
<dbReference type="InterPro" id="IPR011527">
    <property type="entry name" value="ABC1_TM_dom"/>
</dbReference>
<dbReference type="Gene3D" id="3.40.50.300">
    <property type="entry name" value="P-loop containing nucleotide triphosphate hydrolases"/>
    <property type="match status" value="1"/>
</dbReference>
<dbReference type="InterPro" id="IPR036640">
    <property type="entry name" value="ABC1_TM_sf"/>
</dbReference>
<dbReference type="CDD" id="cd02259">
    <property type="entry name" value="Peptidase_C39_like"/>
    <property type="match status" value="1"/>
</dbReference>
<evidence type="ECO:0000256" key="11">
    <source>
        <dbReference type="SAM" id="Phobius"/>
    </source>
</evidence>
<dbReference type="GO" id="GO:0008234">
    <property type="term" value="F:cysteine-type peptidase activity"/>
    <property type="evidence" value="ECO:0007669"/>
    <property type="project" value="UniProtKB-KW"/>
</dbReference>
<keyword evidence="8 16" id="KW-0067">ATP-binding</keyword>
<feature type="transmembrane region" description="Helical" evidence="11">
    <location>
        <begin position="473"/>
        <end position="497"/>
    </location>
</feature>
<gene>
    <name evidence="16" type="primary">ltxB</name>
    <name evidence="16" type="ORF">C1752_08879</name>
</gene>
<feature type="domain" description="ABC transmembrane type-1" evidence="14">
    <location>
        <begin position="439"/>
        <end position="718"/>
    </location>
</feature>
<dbReference type="InterPro" id="IPR005074">
    <property type="entry name" value="Peptidase_C39"/>
</dbReference>
<dbReference type="SUPFAM" id="SSF51206">
    <property type="entry name" value="cAMP-binding domain-like"/>
    <property type="match status" value="1"/>
</dbReference>
<dbReference type="InterPro" id="IPR003593">
    <property type="entry name" value="AAA+_ATPase"/>
</dbReference>
<dbReference type="InterPro" id="IPR003439">
    <property type="entry name" value="ABC_transporter-like_ATP-bd"/>
</dbReference>
<dbReference type="Pfam" id="PF00027">
    <property type="entry name" value="cNMP_binding"/>
    <property type="match status" value="1"/>
</dbReference>
<dbReference type="RefSeq" id="WP_110988626.1">
    <property type="nucleotide sequence ID" value="NZ_CAWNWM010000026.1"/>
</dbReference>
<dbReference type="FunFam" id="3.40.50.300:FF:000221">
    <property type="entry name" value="Multidrug ABC transporter ATP-binding protein"/>
    <property type="match status" value="1"/>
</dbReference>
<protein>
    <submittedName>
        <fullName evidence="16">Leukotoxin export ATP-binding protein LtxB</fullName>
        <ecNumber evidence="16">3.6.3.43</ecNumber>
    </submittedName>
</protein>
<feature type="domain" description="Peptidase C39" evidence="15">
    <location>
        <begin position="285"/>
        <end position="407"/>
    </location>
</feature>
<keyword evidence="3" id="KW-1003">Cell membrane</keyword>
<keyword evidence="10 11" id="KW-0472">Membrane</keyword>
<evidence type="ECO:0000256" key="10">
    <source>
        <dbReference type="ARBA" id="ARBA00023136"/>
    </source>
</evidence>
<dbReference type="InterPro" id="IPR014710">
    <property type="entry name" value="RmlC-like_jellyroll"/>
</dbReference>